<dbReference type="OrthoDB" id="9799696at2759"/>
<dbReference type="Proteomes" id="UP000694564">
    <property type="component" value="Chromosome 2"/>
</dbReference>
<dbReference type="InterPro" id="IPR051771">
    <property type="entry name" value="FAM167_domain"/>
</dbReference>
<dbReference type="Ensembl" id="ENSSVLT00005000179.1">
    <property type="protein sequence ID" value="ENSSVLP00005000146.1"/>
    <property type="gene ID" value="ENSSVLG00005000154.1"/>
</dbReference>
<sequence>LYSKVPQAHSRVITKVLKDTEMKAAGAPTPDLGQTLEWLRKELAEMQVQDQQLLLTLRHLHSVLEELRAESAQWEARSSGGATPARARAGSDGRACRPVSVRGLAQLLRGEESRRSSLP</sequence>
<keyword evidence="3" id="KW-1185">Reference proteome</keyword>
<organism evidence="2 3">
    <name type="scientific">Sciurus vulgaris</name>
    <name type="common">Eurasian red squirrel</name>
    <dbReference type="NCBI Taxonomy" id="55149"/>
    <lineage>
        <taxon>Eukaryota</taxon>
        <taxon>Metazoa</taxon>
        <taxon>Chordata</taxon>
        <taxon>Craniata</taxon>
        <taxon>Vertebrata</taxon>
        <taxon>Euteleostomi</taxon>
        <taxon>Mammalia</taxon>
        <taxon>Eutheria</taxon>
        <taxon>Euarchontoglires</taxon>
        <taxon>Glires</taxon>
        <taxon>Rodentia</taxon>
        <taxon>Sciuromorpha</taxon>
        <taxon>Sciuridae</taxon>
        <taxon>Sciurinae</taxon>
        <taxon>Sciurini</taxon>
        <taxon>Sciurus</taxon>
    </lineage>
</organism>
<evidence type="ECO:0000313" key="2">
    <source>
        <dbReference type="Ensembl" id="ENSSVLP00005000146.1"/>
    </source>
</evidence>
<proteinExistence type="predicted"/>
<accession>A0A8D2AK26</accession>
<dbReference type="GeneTree" id="ENSGT00490000044517"/>
<reference evidence="2" key="1">
    <citation type="submission" date="2025-08" db="UniProtKB">
        <authorList>
            <consortium name="Ensembl"/>
        </authorList>
    </citation>
    <scope>IDENTIFICATION</scope>
</reference>
<dbReference type="AlphaFoldDB" id="A0A8D2AK26"/>
<dbReference type="PANTHER" id="PTHR32289:SF5">
    <property type="entry name" value="TRANSMEMBRANE 74B, OPPOSITE STRAND"/>
    <property type="match status" value="1"/>
</dbReference>
<dbReference type="PANTHER" id="PTHR32289">
    <property type="entry name" value="PROTEIN FAM167A"/>
    <property type="match status" value="1"/>
</dbReference>
<protein>
    <submittedName>
        <fullName evidence="2">Chromosome 20 open reading frame 202</fullName>
    </submittedName>
</protein>
<evidence type="ECO:0000256" key="1">
    <source>
        <dbReference type="SAM" id="MobiDB-lite"/>
    </source>
</evidence>
<gene>
    <name evidence="2" type="primary">C20orf202</name>
</gene>
<name>A0A8D2AK26_SCIVU</name>
<reference evidence="2" key="2">
    <citation type="submission" date="2025-09" db="UniProtKB">
        <authorList>
            <consortium name="Ensembl"/>
        </authorList>
    </citation>
    <scope>IDENTIFICATION</scope>
</reference>
<evidence type="ECO:0000313" key="3">
    <source>
        <dbReference type="Proteomes" id="UP000694564"/>
    </source>
</evidence>
<feature type="region of interest" description="Disordered" evidence="1">
    <location>
        <begin position="73"/>
        <end position="95"/>
    </location>
</feature>